<keyword evidence="3" id="KW-1185">Reference proteome</keyword>
<evidence type="ECO:0000313" key="3">
    <source>
        <dbReference type="Proteomes" id="UP000482800"/>
    </source>
</evidence>
<evidence type="ECO:0000313" key="2">
    <source>
        <dbReference type="EMBL" id="GFJ77565.1"/>
    </source>
</evidence>
<proteinExistence type="predicted"/>
<reference evidence="2 3" key="1">
    <citation type="submission" date="2020-03" db="EMBL/GenBank/DDBJ databases">
        <title>Whole genome shotgun sequence of Phytohabitans houttuyneae NBRC 108639.</title>
        <authorList>
            <person name="Komaki H."/>
            <person name="Tamura T."/>
        </authorList>
    </citation>
    <scope>NUCLEOTIDE SEQUENCE [LARGE SCALE GENOMIC DNA]</scope>
    <source>
        <strain evidence="2 3">NBRC 108639</strain>
    </source>
</reference>
<dbReference type="Proteomes" id="UP000482800">
    <property type="component" value="Unassembled WGS sequence"/>
</dbReference>
<dbReference type="InterPro" id="IPR016032">
    <property type="entry name" value="Sig_transdc_resp-reg_C-effctor"/>
</dbReference>
<evidence type="ECO:0000256" key="1">
    <source>
        <dbReference type="SAM" id="MobiDB-lite"/>
    </source>
</evidence>
<dbReference type="PANTHER" id="PTHR35807:SF1">
    <property type="entry name" value="TRANSCRIPTIONAL REGULATOR REDD"/>
    <property type="match status" value="1"/>
</dbReference>
<dbReference type="InterPro" id="IPR036388">
    <property type="entry name" value="WH-like_DNA-bd_sf"/>
</dbReference>
<gene>
    <name evidence="2" type="ORF">Phou_017450</name>
</gene>
<accession>A0A6V8KA08</accession>
<protein>
    <recommendedName>
        <fullName evidence="4">OmpR/PhoB-type domain-containing protein</fullName>
    </recommendedName>
</protein>
<dbReference type="GO" id="GO:0006355">
    <property type="term" value="P:regulation of DNA-templated transcription"/>
    <property type="evidence" value="ECO:0007669"/>
    <property type="project" value="InterPro"/>
</dbReference>
<dbReference type="AlphaFoldDB" id="A0A6V8KA08"/>
<evidence type="ECO:0008006" key="4">
    <source>
        <dbReference type="Google" id="ProtNLM"/>
    </source>
</evidence>
<dbReference type="SUPFAM" id="SSF46894">
    <property type="entry name" value="C-terminal effector domain of the bipartite response regulators"/>
    <property type="match status" value="1"/>
</dbReference>
<dbReference type="EMBL" id="BLPF01000001">
    <property type="protein sequence ID" value="GFJ77565.1"/>
    <property type="molecule type" value="Genomic_DNA"/>
</dbReference>
<reference evidence="2 3" key="2">
    <citation type="submission" date="2020-03" db="EMBL/GenBank/DDBJ databases">
        <authorList>
            <person name="Ichikawa N."/>
            <person name="Kimura A."/>
            <person name="Kitahashi Y."/>
            <person name="Uohara A."/>
        </authorList>
    </citation>
    <scope>NUCLEOTIDE SEQUENCE [LARGE SCALE GENOMIC DNA]</scope>
    <source>
        <strain evidence="2 3">NBRC 108639</strain>
    </source>
</reference>
<feature type="region of interest" description="Disordered" evidence="1">
    <location>
        <begin position="165"/>
        <end position="189"/>
    </location>
</feature>
<dbReference type="Gene3D" id="1.10.10.10">
    <property type="entry name" value="Winged helix-like DNA-binding domain superfamily/Winged helix DNA-binding domain"/>
    <property type="match status" value="1"/>
</dbReference>
<dbReference type="GO" id="GO:0003677">
    <property type="term" value="F:DNA binding"/>
    <property type="evidence" value="ECO:0007669"/>
    <property type="project" value="InterPro"/>
</dbReference>
<sequence>MGRGSRAGTPWALSSLAGAVIQTHIHVAHTDPTQFAVLGPVTVVIDGRHHRIPRAQTRGLLALMLLNRGRRISREAVIEAMWGGAAPSTARSQVHNAVTVIRAHLAELGAPEVLDSGPSGYELLVEPEQVDISRFDDGVRLARDAAVRGGPRRRRGCCAARWGCGAASRSRTPPARSWKRPGRGSWSGG</sequence>
<dbReference type="InterPro" id="IPR051677">
    <property type="entry name" value="AfsR-DnrI-RedD_regulator"/>
</dbReference>
<comment type="caution">
    <text evidence="2">The sequence shown here is derived from an EMBL/GenBank/DDBJ whole genome shotgun (WGS) entry which is preliminary data.</text>
</comment>
<organism evidence="2 3">
    <name type="scientific">Phytohabitans houttuyneae</name>
    <dbReference type="NCBI Taxonomy" id="1076126"/>
    <lineage>
        <taxon>Bacteria</taxon>
        <taxon>Bacillati</taxon>
        <taxon>Actinomycetota</taxon>
        <taxon>Actinomycetes</taxon>
        <taxon>Micromonosporales</taxon>
        <taxon>Micromonosporaceae</taxon>
    </lineage>
</organism>
<name>A0A6V8KA08_9ACTN</name>
<dbReference type="PANTHER" id="PTHR35807">
    <property type="entry name" value="TRANSCRIPTIONAL REGULATOR REDD-RELATED"/>
    <property type="match status" value="1"/>
</dbReference>